<keyword evidence="3" id="KW-1185">Reference proteome</keyword>
<name>A0A8H5HGH5_9AGAR</name>
<gene>
    <name evidence="2" type="ORF">D9615_002876</name>
</gene>
<evidence type="ECO:0000313" key="2">
    <source>
        <dbReference type="EMBL" id="KAF5382744.1"/>
    </source>
</evidence>
<dbReference type="PANTHER" id="PTHR35870">
    <property type="entry name" value="PROTEIN, PUTATIVE (AFU_ORTHOLOGUE AFUA_5G03330)-RELATED"/>
    <property type="match status" value="1"/>
</dbReference>
<dbReference type="AlphaFoldDB" id="A0A8H5HGH5"/>
<evidence type="ECO:0000256" key="1">
    <source>
        <dbReference type="ARBA" id="ARBA00023002"/>
    </source>
</evidence>
<accession>A0A8H5HGH5</accession>
<dbReference type="PANTHER" id="PTHR35870:SF1">
    <property type="entry name" value="PROTEIN, PUTATIVE (AFU_ORTHOLOGUE AFUA_5G03330)-RELATED"/>
    <property type="match status" value="1"/>
</dbReference>
<dbReference type="InterPro" id="IPR025337">
    <property type="entry name" value="Questin_oxidase-like"/>
</dbReference>
<sequence>MPNTPQDLFPVPTPSPSRLSPAYWPGISHESTQVLRASLKENHEKFHVFFSPKGFHNHLAHYLLALWAMGADHDIIKAAYQHDSAHQLPAFESPEAITAEHFRDHLGDEKFYNAYLKFFTEAIQSKGVWAVLEEYIFDQKANFDGSDKAQPEMLNRFLDGLLHPMIHAGYGVEFGLPGTVVEGLASAAVHKASATAILPASLWASKPVSALESLTSRIPSALTLESSVSTSPSKNVHAFTILARILNDHQFEDVEKREDIGIFTKTVEKHSAALNMYVKEWTFDSSHPKEVERKIEELVWANVIIYGIGGWTKGEDFNSDFFYMHLVTSSLFLSSITANLKPASQELLLRGYFVECLAWWIGRGRPAFDIAAFFEADTAYPTPPGPFPAPHAKSLPSPTSPKATTANPWLPIIQSSLVVPDDHLPKLQRALAHYGSLYGTRAPGQPDFAETELPFAEKLDGSLFIRTAGLTNQRLLRVRDDVDVFRFWDRKGFYKL</sequence>
<protein>
    <recommendedName>
        <fullName evidence="4">Oxidoreductase AflY</fullName>
    </recommendedName>
</protein>
<organism evidence="2 3">
    <name type="scientific">Tricholomella constricta</name>
    <dbReference type="NCBI Taxonomy" id="117010"/>
    <lineage>
        <taxon>Eukaryota</taxon>
        <taxon>Fungi</taxon>
        <taxon>Dikarya</taxon>
        <taxon>Basidiomycota</taxon>
        <taxon>Agaricomycotina</taxon>
        <taxon>Agaricomycetes</taxon>
        <taxon>Agaricomycetidae</taxon>
        <taxon>Agaricales</taxon>
        <taxon>Tricholomatineae</taxon>
        <taxon>Lyophyllaceae</taxon>
        <taxon>Tricholomella</taxon>
    </lineage>
</organism>
<comment type="caution">
    <text evidence="2">The sequence shown here is derived from an EMBL/GenBank/DDBJ whole genome shotgun (WGS) entry which is preliminary data.</text>
</comment>
<dbReference type="Pfam" id="PF14027">
    <property type="entry name" value="Questin_oxidase"/>
    <property type="match status" value="1"/>
</dbReference>
<dbReference type="GO" id="GO:0016491">
    <property type="term" value="F:oxidoreductase activity"/>
    <property type="evidence" value="ECO:0007669"/>
    <property type="project" value="UniProtKB-KW"/>
</dbReference>
<proteinExistence type="predicted"/>
<reference evidence="2 3" key="1">
    <citation type="journal article" date="2020" name="ISME J.">
        <title>Uncovering the hidden diversity of litter-decomposition mechanisms in mushroom-forming fungi.</title>
        <authorList>
            <person name="Floudas D."/>
            <person name="Bentzer J."/>
            <person name="Ahren D."/>
            <person name="Johansson T."/>
            <person name="Persson P."/>
            <person name="Tunlid A."/>
        </authorList>
    </citation>
    <scope>NUCLEOTIDE SEQUENCE [LARGE SCALE GENOMIC DNA]</scope>
    <source>
        <strain evidence="2 3">CBS 661.87</strain>
    </source>
</reference>
<dbReference type="OrthoDB" id="10004862at2759"/>
<evidence type="ECO:0000313" key="3">
    <source>
        <dbReference type="Proteomes" id="UP000565441"/>
    </source>
</evidence>
<evidence type="ECO:0008006" key="4">
    <source>
        <dbReference type="Google" id="ProtNLM"/>
    </source>
</evidence>
<dbReference type="EMBL" id="JAACJP010000008">
    <property type="protein sequence ID" value="KAF5382744.1"/>
    <property type="molecule type" value="Genomic_DNA"/>
</dbReference>
<keyword evidence="1" id="KW-0560">Oxidoreductase</keyword>
<dbReference type="Proteomes" id="UP000565441">
    <property type="component" value="Unassembled WGS sequence"/>
</dbReference>